<reference evidence="15" key="1">
    <citation type="journal article" date="2014" name="Nat. Commun.">
        <title>Genomic adaptations of the halophilic Dead Sea filamentous fungus Eurotium rubrum.</title>
        <authorList>
            <person name="Kis-Papo T."/>
            <person name="Weig A.R."/>
            <person name="Riley R."/>
            <person name="Persoh D."/>
            <person name="Salamov A."/>
            <person name="Sun H."/>
            <person name="Lipzen A."/>
            <person name="Wasser S.P."/>
            <person name="Rambold G."/>
            <person name="Grigoriev I.V."/>
            <person name="Nevo E."/>
        </authorList>
    </citation>
    <scope>NUCLEOTIDE SEQUENCE [LARGE SCALE GENOMIC DNA]</scope>
    <source>
        <strain evidence="15">CBS 135680</strain>
    </source>
</reference>
<evidence type="ECO:0000256" key="2">
    <source>
        <dbReference type="ARBA" id="ARBA00004922"/>
    </source>
</evidence>
<dbReference type="GeneID" id="63702314"/>
<dbReference type="Pfam" id="PF02434">
    <property type="entry name" value="Fringe"/>
    <property type="match status" value="1"/>
</dbReference>
<sequence length="455" mass="52091">MRRYSRKLRSTPAVVLLFVIFVFLLPYDSQFSLRAAIVRAVPALFERRWWLINKPSAYPVDFSQDVAVLVKSGIGTKERIPAWLKAHEHMGLSDLLLIGDFATLPGQEYQYRDRRLPIHDVLGWMIGKGYLAGELDHPRLEKYYNLTRAVDRGDVDAAREMSGAFGWELDAMKFLSGAELLYNRFPDKKWYIMADDDTYLIQPSYKRLIEHFNPNREHYLGNPVGGEDCHFGHGGSSIIMSHRAVSHLISDGEYLAMAHRESLDETWGDKRLAVSLNRLEIYINEEYAAFFNGESPHTSKITRERLCTPVLSFHGLSSSSDMLSVSQTFEHTTEQVLWIDLWNTPISDDKNGNSPIPKASASLFDNPIYETGHKNWDYVGRLDEWTQSVEDVTSVDTCKQICRVERPGFCMAWTWDSNEKKCHMSWWIIKGDKAEGRTSGLNVPAVNDVVRSCRP</sequence>
<dbReference type="EC" id="2.4.1.122" evidence="4"/>
<dbReference type="GO" id="GO:0016020">
    <property type="term" value="C:membrane"/>
    <property type="evidence" value="ECO:0007669"/>
    <property type="project" value="UniProtKB-SubCell"/>
</dbReference>
<evidence type="ECO:0000256" key="6">
    <source>
        <dbReference type="ARBA" id="ARBA00022679"/>
    </source>
</evidence>
<keyword evidence="5" id="KW-0328">Glycosyltransferase</keyword>
<dbReference type="InterPro" id="IPR003609">
    <property type="entry name" value="Pan_app"/>
</dbReference>
<evidence type="ECO:0000256" key="9">
    <source>
        <dbReference type="ARBA" id="ARBA00022968"/>
    </source>
</evidence>
<dbReference type="SUPFAM" id="SSF57414">
    <property type="entry name" value="Hairpin loop containing domain-like"/>
    <property type="match status" value="1"/>
</dbReference>
<dbReference type="HOGENOM" id="CLU_033556_0_0_1"/>
<dbReference type="STRING" id="1388766.A0A017SDW1"/>
<comment type="similarity">
    <text evidence="3">Belongs to the glycosyltransferase 31 family. Beta3-Gal-T subfamily.</text>
</comment>
<dbReference type="Gene3D" id="3.50.4.10">
    <property type="entry name" value="Hepatocyte Growth Factor"/>
    <property type="match status" value="1"/>
</dbReference>
<keyword evidence="10" id="KW-1133">Transmembrane helix</keyword>
<keyword evidence="11" id="KW-0472">Membrane</keyword>
<proteinExistence type="inferred from homology"/>
<dbReference type="GO" id="GO:0000166">
    <property type="term" value="F:nucleotide binding"/>
    <property type="evidence" value="ECO:0007669"/>
    <property type="project" value="UniProtKB-KW"/>
</dbReference>
<dbReference type="InterPro" id="IPR003378">
    <property type="entry name" value="Fringe-like_glycosylTrfase"/>
</dbReference>
<keyword evidence="15" id="KW-1185">Reference proteome</keyword>
<dbReference type="InterPro" id="IPR026050">
    <property type="entry name" value="C1GALT1/C1GALT1_chp1"/>
</dbReference>
<evidence type="ECO:0000259" key="12">
    <source>
        <dbReference type="Pfam" id="PF00024"/>
    </source>
</evidence>
<feature type="domain" description="Apple" evidence="12">
    <location>
        <begin position="387"/>
        <end position="427"/>
    </location>
</feature>
<comment type="pathway">
    <text evidence="2">Protein modification; protein glycosylation.</text>
</comment>
<dbReference type="EMBL" id="KK088426">
    <property type="protein sequence ID" value="EYE94425.1"/>
    <property type="molecule type" value="Genomic_DNA"/>
</dbReference>
<organism evidence="14 15">
    <name type="scientific">Aspergillus ruber (strain CBS 135680)</name>
    <dbReference type="NCBI Taxonomy" id="1388766"/>
    <lineage>
        <taxon>Eukaryota</taxon>
        <taxon>Fungi</taxon>
        <taxon>Dikarya</taxon>
        <taxon>Ascomycota</taxon>
        <taxon>Pezizomycotina</taxon>
        <taxon>Eurotiomycetes</taxon>
        <taxon>Eurotiomycetidae</taxon>
        <taxon>Eurotiales</taxon>
        <taxon>Aspergillaceae</taxon>
        <taxon>Aspergillus</taxon>
        <taxon>Aspergillus subgen. Aspergillus</taxon>
    </lineage>
</organism>
<dbReference type="GO" id="GO:0016263">
    <property type="term" value="F:glycoprotein-N-acetylgalactosamine 3-beta-galactosyltransferase activity"/>
    <property type="evidence" value="ECO:0007669"/>
    <property type="project" value="UniProtKB-EC"/>
</dbReference>
<evidence type="ECO:0000256" key="7">
    <source>
        <dbReference type="ARBA" id="ARBA00022692"/>
    </source>
</evidence>
<evidence type="ECO:0000256" key="5">
    <source>
        <dbReference type="ARBA" id="ARBA00022676"/>
    </source>
</evidence>
<name>A0A017SDW1_ASPRC</name>
<evidence type="ECO:0000256" key="4">
    <source>
        <dbReference type="ARBA" id="ARBA00012557"/>
    </source>
</evidence>
<dbReference type="Pfam" id="PF00024">
    <property type="entry name" value="PAN_1"/>
    <property type="match status" value="1"/>
</dbReference>
<gene>
    <name evidence="14" type="ORF">EURHEDRAFT_531437</name>
</gene>
<keyword evidence="8" id="KW-0547">Nucleotide-binding</keyword>
<dbReference type="AlphaFoldDB" id="A0A017SDW1"/>
<dbReference type="Proteomes" id="UP000019804">
    <property type="component" value="Unassembled WGS sequence"/>
</dbReference>
<feature type="domain" description="Fringe-like glycosyltransferase" evidence="13">
    <location>
        <begin position="187"/>
        <end position="330"/>
    </location>
</feature>
<evidence type="ECO:0000313" key="15">
    <source>
        <dbReference type="Proteomes" id="UP000019804"/>
    </source>
</evidence>
<evidence type="ECO:0000256" key="1">
    <source>
        <dbReference type="ARBA" id="ARBA00004606"/>
    </source>
</evidence>
<evidence type="ECO:0000256" key="11">
    <source>
        <dbReference type="ARBA" id="ARBA00023136"/>
    </source>
</evidence>
<protein>
    <recommendedName>
        <fullName evidence="4">N-acetylgalactosaminide beta-1,3-galactosyltransferase</fullName>
        <ecNumber evidence="4">2.4.1.122</ecNumber>
    </recommendedName>
</protein>
<dbReference type="PANTHER" id="PTHR23033:SF40">
    <property type="entry name" value="APPLE DOMAIN-CONTAINING PROTEIN"/>
    <property type="match status" value="1"/>
</dbReference>
<evidence type="ECO:0000256" key="3">
    <source>
        <dbReference type="ARBA" id="ARBA00006462"/>
    </source>
</evidence>
<dbReference type="Gene3D" id="3.90.550.50">
    <property type="match status" value="1"/>
</dbReference>
<keyword evidence="9" id="KW-0735">Signal-anchor</keyword>
<dbReference type="PANTHER" id="PTHR23033">
    <property type="entry name" value="BETA1,3-GALACTOSYLTRANSFERASE"/>
    <property type="match status" value="1"/>
</dbReference>
<keyword evidence="6" id="KW-0808">Transferase</keyword>
<evidence type="ECO:0000259" key="13">
    <source>
        <dbReference type="Pfam" id="PF02434"/>
    </source>
</evidence>
<dbReference type="RefSeq" id="XP_040638113.1">
    <property type="nucleotide sequence ID" value="XM_040787190.1"/>
</dbReference>
<keyword evidence="7" id="KW-0812">Transmembrane</keyword>
<dbReference type="OrthoDB" id="414175at2759"/>
<comment type="subcellular location">
    <subcellularLocation>
        <location evidence="1">Membrane</location>
        <topology evidence="1">Single-pass type II membrane protein</topology>
    </subcellularLocation>
</comment>
<evidence type="ECO:0000256" key="8">
    <source>
        <dbReference type="ARBA" id="ARBA00022741"/>
    </source>
</evidence>
<evidence type="ECO:0000256" key="10">
    <source>
        <dbReference type="ARBA" id="ARBA00022989"/>
    </source>
</evidence>
<evidence type="ECO:0000313" key="14">
    <source>
        <dbReference type="EMBL" id="EYE94425.1"/>
    </source>
</evidence>
<accession>A0A017SDW1</accession>